<name>A0A5K4F231_SCHMA</name>
<evidence type="ECO:0000256" key="1">
    <source>
        <dbReference type="SAM" id="MobiDB-lite"/>
    </source>
</evidence>
<dbReference type="PANTHER" id="PTHR45872">
    <property type="entry name" value="RHO GUANINE NUCLEOTIDE EXCHANGE FACTOR 2, ISOFORM D"/>
    <property type="match status" value="1"/>
</dbReference>
<feature type="compositionally biased region" description="Polar residues" evidence="1">
    <location>
        <begin position="290"/>
        <end position="299"/>
    </location>
</feature>
<feature type="region of interest" description="Disordered" evidence="1">
    <location>
        <begin position="71"/>
        <end position="120"/>
    </location>
</feature>
<dbReference type="PANTHER" id="PTHR45872:SF2">
    <property type="entry name" value="RHO GUANINE NUCLEOTIDE EXCHANGE FACTOR 2, ISOFORM D"/>
    <property type="match status" value="1"/>
</dbReference>
<dbReference type="InterPro" id="IPR001478">
    <property type="entry name" value="PDZ"/>
</dbReference>
<dbReference type="GO" id="GO:0001664">
    <property type="term" value="F:G protein-coupled receptor binding"/>
    <property type="evidence" value="ECO:0007669"/>
    <property type="project" value="TreeGrafter"/>
</dbReference>
<protein>
    <submittedName>
        <fullName evidence="3">Phorbol-ester/DAG-type domain-containing protein</fullName>
    </submittedName>
</protein>
<feature type="region of interest" description="Disordered" evidence="1">
    <location>
        <begin position="277"/>
        <end position="304"/>
    </location>
</feature>
<dbReference type="Gene3D" id="2.30.42.10">
    <property type="match status" value="1"/>
</dbReference>
<dbReference type="InParanoid" id="A0A5K4F231"/>
<dbReference type="GO" id="GO:0005085">
    <property type="term" value="F:guanyl-nucleotide exchange factor activity"/>
    <property type="evidence" value="ECO:0007669"/>
    <property type="project" value="TreeGrafter"/>
</dbReference>
<organism evidence="3">
    <name type="scientific">Schistosoma mansoni</name>
    <name type="common">Blood fluke</name>
    <dbReference type="NCBI Taxonomy" id="6183"/>
    <lineage>
        <taxon>Eukaryota</taxon>
        <taxon>Metazoa</taxon>
        <taxon>Spiralia</taxon>
        <taxon>Lophotrochozoa</taxon>
        <taxon>Platyhelminthes</taxon>
        <taxon>Trematoda</taxon>
        <taxon>Digenea</taxon>
        <taxon>Strigeidida</taxon>
        <taxon>Schistosomatoidea</taxon>
        <taxon>Schistosomatidae</taxon>
        <taxon>Schistosoma</taxon>
    </lineage>
</organism>
<evidence type="ECO:0000313" key="3">
    <source>
        <dbReference type="WBParaSite" id="Smp_302040.5"/>
    </source>
</evidence>
<feature type="compositionally biased region" description="Basic and acidic residues" evidence="1">
    <location>
        <begin position="337"/>
        <end position="354"/>
    </location>
</feature>
<dbReference type="InterPro" id="IPR036034">
    <property type="entry name" value="PDZ_sf"/>
</dbReference>
<feature type="region of interest" description="Disordered" evidence="1">
    <location>
        <begin position="316"/>
        <end position="354"/>
    </location>
</feature>
<dbReference type="Pfam" id="PF00595">
    <property type="entry name" value="PDZ"/>
    <property type="match status" value="1"/>
</dbReference>
<dbReference type="PROSITE" id="PS50106">
    <property type="entry name" value="PDZ"/>
    <property type="match status" value="1"/>
</dbReference>
<dbReference type="GO" id="GO:0007186">
    <property type="term" value="P:G protein-coupled receptor signaling pathway"/>
    <property type="evidence" value="ECO:0007669"/>
    <property type="project" value="TreeGrafter"/>
</dbReference>
<feature type="compositionally biased region" description="Low complexity" evidence="1">
    <location>
        <begin position="101"/>
        <end position="112"/>
    </location>
</feature>
<feature type="domain" description="PDZ" evidence="2">
    <location>
        <begin position="172"/>
        <end position="236"/>
    </location>
</feature>
<dbReference type="AlphaFoldDB" id="A0A5K4F231"/>
<dbReference type="STRING" id="6183.A0A5K4F231"/>
<dbReference type="SUPFAM" id="SSF50156">
    <property type="entry name" value="PDZ domain-like"/>
    <property type="match status" value="1"/>
</dbReference>
<proteinExistence type="predicted"/>
<feature type="compositionally biased region" description="Basic residues" evidence="1">
    <location>
        <begin position="277"/>
        <end position="287"/>
    </location>
</feature>
<dbReference type="GO" id="GO:0005737">
    <property type="term" value="C:cytoplasm"/>
    <property type="evidence" value="ECO:0007669"/>
    <property type="project" value="TreeGrafter"/>
</dbReference>
<accession>A0A5K4F231</accession>
<dbReference type="ExpressionAtlas" id="A0A5K4F231">
    <property type="expression patterns" value="baseline"/>
</dbReference>
<feature type="compositionally biased region" description="Low complexity" evidence="1">
    <location>
        <begin position="71"/>
        <end position="93"/>
    </location>
</feature>
<dbReference type="WBParaSite" id="Smp_302040.5">
    <property type="protein sequence ID" value="Smp_302040.5"/>
    <property type="gene ID" value="Smp_302040"/>
</dbReference>
<dbReference type="SMART" id="SM00228">
    <property type="entry name" value="PDZ"/>
    <property type="match status" value="1"/>
</dbReference>
<sequence>MIENSTQISNNLESPIEQNSMITENLLPTTEINHDNDMNSQNIELNEIIKRQIDEFQNDSKMMQINENRIDSLPSCSNNNSNNDDNVDSYNNNGDDDDENSSASRYSTAESSPCEDFEPNINKFNKIKKYNTDNQNNKTIGEKIDKLRQNKNSKEKLTNSTMNNQSVALEFRTIVQRDEYGYGFRVCGNKPVSVHNVRKDGNAEKAGLKAGDQIIEVNGILAIDLNHEDVVEQIRSRNQVSLRLRRLRYQVVDGLTGYRVGSMRNLTCNEAPILRSQQRHHYQKRRSVRESSSTGNTASAVVRRRPRLGTQTFKIARSCSPPPLASVDSMNDSMGPHTDEDIDWRKEEEVKLLT</sequence>
<reference evidence="3" key="1">
    <citation type="submission" date="2019-11" db="UniProtKB">
        <authorList>
            <consortium name="WormBaseParasite"/>
        </authorList>
    </citation>
    <scope>IDENTIFICATION</scope>
    <source>
        <strain evidence="3">Puerto Rican</strain>
    </source>
</reference>
<evidence type="ECO:0000259" key="2">
    <source>
        <dbReference type="PROSITE" id="PS50106"/>
    </source>
</evidence>